<dbReference type="GO" id="GO:0000033">
    <property type="term" value="F:alpha-1,3-mannosyltransferase activity"/>
    <property type="evidence" value="ECO:0007669"/>
    <property type="project" value="TreeGrafter"/>
</dbReference>
<evidence type="ECO:0000256" key="6">
    <source>
        <dbReference type="ARBA" id="ARBA00022968"/>
    </source>
</evidence>
<dbReference type="InterPro" id="IPR022751">
    <property type="entry name" value="Alpha_mannosyltransferase"/>
</dbReference>
<reference evidence="13" key="1">
    <citation type="submission" date="2022-11" db="EMBL/GenBank/DDBJ databases">
        <authorList>
            <person name="Morgan W.R."/>
            <person name="Tartar A."/>
        </authorList>
    </citation>
    <scope>NUCLEOTIDE SEQUENCE</scope>
    <source>
        <strain evidence="13">ARSEF 373</strain>
    </source>
</reference>
<dbReference type="Proteomes" id="UP001146120">
    <property type="component" value="Unassembled WGS sequence"/>
</dbReference>
<reference evidence="13" key="2">
    <citation type="journal article" date="2023" name="Microbiol Resour">
        <title>Decontamination and Annotation of the Draft Genome Sequence of the Oomycete Lagenidium giganteum ARSEF 373.</title>
        <authorList>
            <person name="Morgan W.R."/>
            <person name="Tartar A."/>
        </authorList>
    </citation>
    <scope>NUCLEOTIDE SEQUENCE</scope>
    <source>
        <strain evidence="13">ARSEF 373</strain>
    </source>
</reference>
<name>A0AAV2Z2K0_9STRA</name>
<keyword evidence="5 11" id="KW-0812">Transmembrane</keyword>
<feature type="domain" description="Vacuolar sorting receptor thioredoxin-like" evidence="12">
    <location>
        <begin position="536"/>
        <end position="723"/>
    </location>
</feature>
<accession>A0AAV2Z2K0</accession>
<feature type="region of interest" description="Disordered" evidence="10">
    <location>
        <begin position="301"/>
        <end position="320"/>
    </location>
</feature>
<keyword evidence="4" id="KW-0808">Transferase</keyword>
<keyword evidence="9" id="KW-0325">Glycoprotein</keyword>
<dbReference type="PANTHER" id="PTHR31392:SF1">
    <property type="entry name" value="ALPHA-1,3-MANNOSYLTRANSFERASE MNN1-RELATED"/>
    <property type="match status" value="1"/>
</dbReference>
<dbReference type="Pfam" id="PF11051">
    <property type="entry name" value="Mannosyl_trans3"/>
    <property type="match status" value="1"/>
</dbReference>
<dbReference type="InterPro" id="IPR056858">
    <property type="entry name" value="VSR_TRX"/>
</dbReference>
<evidence type="ECO:0000256" key="2">
    <source>
        <dbReference type="ARBA" id="ARBA00009105"/>
    </source>
</evidence>
<feature type="transmembrane region" description="Helical" evidence="11">
    <location>
        <begin position="1050"/>
        <end position="1069"/>
    </location>
</feature>
<dbReference type="GO" id="GO:0005794">
    <property type="term" value="C:Golgi apparatus"/>
    <property type="evidence" value="ECO:0007669"/>
    <property type="project" value="TreeGrafter"/>
</dbReference>
<comment type="subcellular location">
    <subcellularLocation>
        <location evidence="1">Membrane</location>
        <topology evidence="1">Single-pass type II membrane protein</topology>
    </subcellularLocation>
</comment>
<evidence type="ECO:0000256" key="3">
    <source>
        <dbReference type="ARBA" id="ARBA00022676"/>
    </source>
</evidence>
<evidence type="ECO:0000256" key="5">
    <source>
        <dbReference type="ARBA" id="ARBA00022692"/>
    </source>
</evidence>
<dbReference type="GO" id="GO:0016020">
    <property type="term" value="C:membrane"/>
    <property type="evidence" value="ECO:0007669"/>
    <property type="project" value="UniProtKB-SubCell"/>
</dbReference>
<organism evidence="13 14">
    <name type="scientific">Lagenidium giganteum</name>
    <dbReference type="NCBI Taxonomy" id="4803"/>
    <lineage>
        <taxon>Eukaryota</taxon>
        <taxon>Sar</taxon>
        <taxon>Stramenopiles</taxon>
        <taxon>Oomycota</taxon>
        <taxon>Peronosporomycetes</taxon>
        <taxon>Pythiales</taxon>
        <taxon>Pythiaceae</taxon>
    </lineage>
</organism>
<comment type="similarity">
    <text evidence="2">Belongs to the MNN1/MNT family.</text>
</comment>
<protein>
    <recommendedName>
        <fullName evidence="12">Vacuolar sorting receptor thioredoxin-like domain-containing protein</fullName>
    </recommendedName>
</protein>
<keyword evidence="6" id="KW-0735">Signal-anchor</keyword>
<dbReference type="AlphaFoldDB" id="A0AAV2Z2K0"/>
<dbReference type="GO" id="GO:0006493">
    <property type="term" value="P:protein O-linked glycosylation"/>
    <property type="evidence" value="ECO:0007669"/>
    <property type="project" value="TreeGrafter"/>
</dbReference>
<dbReference type="Pfam" id="PF25011">
    <property type="entry name" value="VSR_TRX"/>
    <property type="match status" value="1"/>
</dbReference>
<gene>
    <name evidence="13" type="ORF">N0F65_006430</name>
</gene>
<comment type="caution">
    <text evidence="13">The sequence shown here is derived from an EMBL/GenBank/DDBJ whole genome shotgun (WGS) entry which is preliminary data.</text>
</comment>
<dbReference type="Gene3D" id="3.50.30.30">
    <property type="match status" value="1"/>
</dbReference>
<evidence type="ECO:0000256" key="8">
    <source>
        <dbReference type="ARBA" id="ARBA00023136"/>
    </source>
</evidence>
<evidence type="ECO:0000259" key="12">
    <source>
        <dbReference type="Pfam" id="PF25011"/>
    </source>
</evidence>
<evidence type="ECO:0000256" key="9">
    <source>
        <dbReference type="ARBA" id="ARBA00023180"/>
    </source>
</evidence>
<evidence type="ECO:0000256" key="4">
    <source>
        <dbReference type="ARBA" id="ARBA00022679"/>
    </source>
</evidence>
<keyword evidence="8 11" id="KW-0472">Membrane</keyword>
<proteinExistence type="inferred from homology"/>
<keyword evidence="14" id="KW-1185">Reference proteome</keyword>
<dbReference type="EMBL" id="DAKRPA010000062">
    <property type="protein sequence ID" value="DBA00526.1"/>
    <property type="molecule type" value="Genomic_DNA"/>
</dbReference>
<evidence type="ECO:0000313" key="13">
    <source>
        <dbReference type="EMBL" id="DBA00526.1"/>
    </source>
</evidence>
<evidence type="ECO:0000256" key="11">
    <source>
        <dbReference type="SAM" id="Phobius"/>
    </source>
</evidence>
<evidence type="ECO:0000256" key="7">
    <source>
        <dbReference type="ARBA" id="ARBA00022989"/>
    </source>
</evidence>
<dbReference type="PANTHER" id="PTHR31392">
    <property type="entry name" value="ALPHA-1,3-MANNOSYLTRANSFERASE MNN1-RELATED"/>
    <property type="match status" value="1"/>
</dbReference>
<evidence type="ECO:0000313" key="14">
    <source>
        <dbReference type="Proteomes" id="UP001146120"/>
    </source>
</evidence>
<keyword evidence="7 11" id="KW-1133">Transmembrane helix</keyword>
<evidence type="ECO:0000256" key="1">
    <source>
        <dbReference type="ARBA" id="ARBA00004606"/>
    </source>
</evidence>
<evidence type="ECO:0000256" key="10">
    <source>
        <dbReference type="SAM" id="MobiDB-lite"/>
    </source>
</evidence>
<keyword evidence="3" id="KW-0328">Glycosyltransferase</keyword>
<sequence length="1108" mass="122861">MGLSLIREIRCLGNQELIQIYHCYPDEMSKSSRELLLAQDRNIEIVDVCSDLVNRGLLTRAVANKFRSWWIKPLAVHHSNVREVVLLDVDDVLLMDPATVRQSEGYQETGTMFFYDRVMGCKLFFNAPARGQRGKQYLRHLIDSFNYAGFNITGPIGPSEHLQKSFAYTRKTCHEQDSSLVAIDKGRAGQAMAVLWYLATEVRMKTEFSWGDKESFWLAFELAHQPYTFSPWGVSVVDSSTNNDITKHPETLCGSIAQFFPTEHAEPQLFYVNGKALLEPFPDGNPETAKKPVNMNLQFNLNPTHVSPRQPRTEIRKQPPPPGMKNYFSECLICHQFLPRFHFHFRWRRIVANAMLKRATVVLIVAAALVGKATAVFRVIAPASDDTSDIDHKLALFGRPTYGGNLVGTLVLAPESNPDACAPFNRSELAVTLQRYGVSNNTRNGEDADEVLPESFMMLVERGHCHFVEKWALSSMSLLIHIPHDCVQADDGSAADIHIPALLIHKDDANALKDTMNSSKTIVLVSWDVPHPDNRVEYALWFSSRATPLHSFVKTFRRVAAALSSAVLFTPYYDVFDGDSWGCQEDGSDTHPPNHCDRLCVYNDKFCTYDPERNNSIGLDGRDVLEEDVRQLCISRFANDEVDDSMLFWDYLIAFNEQCSLPNATNQTFDAQCSHTIQEFLGIPTDTIDECVVKSGFQLLEQQVLSKRTYGILTNPEFTVNDVPLYGSISCEDPVSLESCPPLRMICAGFLDGTAPAACANSYWQPAIATSDESGTHGGNITDGCVEPFQKDDCGVCVLPNTTHWNAACAGCDGVPFSNKIDDPCGVCGGDGSFDLCGKCLPANDAGRDMSCLDCKGVPNGFADRDACGVCEGHGSFDACGLCLQADDPRRQNFACKVIEDPDAVRAKLDINGLNTHQFAGNVLIGFQRAISFLTSANEQDVLVKNVDKTPDGIQILFFIACGDSQCKRDTQSKLEDPSAPLTVAMKMREHLDAVNFGEQLSRSIEHVQLHSISASASALSADELAYTSMAEASDEATPPGSHIDQVESWSAVFGVLCLIAIGMVFATVRIREDRLRRDFHQMFSTYTPLTSLEHDDFESPGQFSHFE</sequence>